<dbReference type="PROSITE" id="PS50181">
    <property type="entry name" value="FBOX"/>
    <property type="match status" value="1"/>
</dbReference>
<gene>
    <name evidence="3" type="ORF">BOLC7T41815H</name>
</gene>
<dbReference type="InterPro" id="IPR017451">
    <property type="entry name" value="F-box-assoc_interact_dom"/>
</dbReference>
<dbReference type="Pfam" id="PF00646">
    <property type="entry name" value="F-box"/>
    <property type="match status" value="1"/>
</dbReference>
<accession>A0A3P6ERP5</accession>
<feature type="domain" description="F-box" evidence="2">
    <location>
        <begin position="463"/>
        <end position="515"/>
    </location>
</feature>
<feature type="coiled-coil region" evidence="1">
    <location>
        <begin position="85"/>
        <end position="112"/>
    </location>
</feature>
<dbReference type="InterPro" id="IPR036047">
    <property type="entry name" value="F-box-like_dom_sf"/>
</dbReference>
<dbReference type="EMBL" id="LR031876">
    <property type="protein sequence ID" value="VDD36255.1"/>
    <property type="molecule type" value="Genomic_DNA"/>
</dbReference>
<dbReference type="AlphaFoldDB" id="A0A3P6ERP5"/>
<sequence>MEDHPHDESFDLQEIHSRVKELECRHRNCIDESGESIPCGFEALAQDYALQLETKVKEIVEDYCHVDSMDVEESGMLLLLCYAYLEYLRKELHSAEAESAQVSQEIERLSKSHAKDCTSLEADLEGLLLSIDFLTSQDVNKSKENLPSSSLMEVCDVDYDAKFKMCELENQIEEKRVVLKSLEDLDSVRKRLDATEQIEDAFTGLRVLKFDENFITLQLRTCIPKLDGLLGQHDLVHTTEPSELIHELLIHLKDKTTEITKVEMLPNDVYIGDIIDAADPFRQIRLHSALLDTRSSLQWLVAKVKERIISATLRKCMAKSSKTIRHTFEYYDKDETIVAHTAGGIDAFLKVSDGWPLLNSPLKLASLKNSENHSNGISLSLICKVEELANSLDLQTRQNLSSFMDAIEKILMQQSREELNSSEPSQKFDMKEPNFYCPITSSAKKSAVPLLTLMEEPTIESFFFSPTNLPPEMMEEILLRLPVKSLKRFKCVCTSWRSLISETLFILKHALWLEASKATTSKKSPYGVITTSRYHLKSCCVHSLYNQPMANVFEHDGELLGRDYYQVVGTCNGLVCFHVDYNKSFYLWNPTIKLQQRLRGSDLETGDEAVVNYGFGYDESEDDYKIVALLQQRKIVALLQQRKREVMVYSTRQKLWRRSSSNTCFPSGVVLANKSRSGIYINGTLNWAATHSSSSVSTIISYDMSRDVFKELLGPGCCKRGCFTMTLGDLRGCLSMVCYCKGANADVWVMKEFGEGESWSKLLSIPGLTEFVRPLWISRGLVVLLEFRSGLALYNCANGKFQYPVQDSLSSCRDAKVYIKTLVSPRDL</sequence>
<keyword evidence="1" id="KW-0175">Coiled coil</keyword>
<evidence type="ECO:0000313" key="3">
    <source>
        <dbReference type="EMBL" id="VDD36255.1"/>
    </source>
</evidence>
<dbReference type="Pfam" id="PF07734">
    <property type="entry name" value="FBA_1"/>
    <property type="match status" value="1"/>
</dbReference>
<dbReference type="NCBIfam" id="TIGR01640">
    <property type="entry name" value="F_box_assoc_1"/>
    <property type="match status" value="1"/>
</dbReference>
<protein>
    <recommendedName>
        <fullName evidence="2">F-box domain-containing protein</fullName>
    </recommendedName>
</protein>
<dbReference type="PANTHER" id="PTHR36037">
    <property type="entry name" value="RNA-DIRECTED DNA POLYMERASE (REVERSE TRANSCRIPTASE)-RELATED FAMILY PROTEIN"/>
    <property type="match status" value="1"/>
</dbReference>
<proteinExistence type="predicted"/>
<organism evidence="3">
    <name type="scientific">Brassica oleracea</name>
    <name type="common">Wild cabbage</name>
    <dbReference type="NCBI Taxonomy" id="3712"/>
    <lineage>
        <taxon>Eukaryota</taxon>
        <taxon>Viridiplantae</taxon>
        <taxon>Streptophyta</taxon>
        <taxon>Embryophyta</taxon>
        <taxon>Tracheophyta</taxon>
        <taxon>Spermatophyta</taxon>
        <taxon>Magnoliopsida</taxon>
        <taxon>eudicotyledons</taxon>
        <taxon>Gunneridae</taxon>
        <taxon>Pentapetalae</taxon>
        <taxon>rosids</taxon>
        <taxon>malvids</taxon>
        <taxon>Brassicales</taxon>
        <taxon>Brassicaceae</taxon>
        <taxon>Brassiceae</taxon>
        <taxon>Brassica</taxon>
    </lineage>
</organism>
<dbReference type="CDD" id="cd22157">
    <property type="entry name" value="F-box_AtFBW1-like"/>
    <property type="match status" value="1"/>
</dbReference>
<name>A0A3P6ERP5_BRAOL</name>
<dbReference type="InterPro" id="IPR001810">
    <property type="entry name" value="F-box_dom"/>
</dbReference>
<dbReference type="Gene3D" id="1.20.1280.50">
    <property type="match status" value="1"/>
</dbReference>
<dbReference type="InterPro" id="IPR006527">
    <property type="entry name" value="F-box-assoc_dom_typ1"/>
</dbReference>
<evidence type="ECO:0000256" key="1">
    <source>
        <dbReference type="SAM" id="Coils"/>
    </source>
</evidence>
<dbReference type="PANTHER" id="PTHR36037:SF1">
    <property type="entry name" value="RNA-DIRECTED DNA POLYMERASE (REVERSE TRANSCRIPTASE)-RELATED FAMILY PROTEIN"/>
    <property type="match status" value="1"/>
</dbReference>
<dbReference type="SUPFAM" id="SSF81383">
    <property type="entry name" value="F-box domain"/>
    <property type="match status" value="1"/>
</dbReference>
<dbReference type="SMART" id="SM00256">
    <property type="entry name" value="FBOX"/>
    <property type="match status" value="1"/>
</dbReference>
<reference evidence="3" key="1">
    <citation type="submission" date="2018-11" db="EMBL/GenBank/DDBJ databases">
        <authorList>
            <consortium name="Genoscope - CEA"/>
            <person name="William W."/>
        </authorList>
    </citation>
    <scope>NUCLEOTIDE SEQUENCE</scope>
</reference>
<evidence type="ECO:0000259" key="2">
    <source>
        <dbReference type="PROSITE" id="PS50181"/>
    </source>
</evidence>